<reference evidence="2 3" key="1">
    <citation type="submission" date="2018-10" db="EMBL/GenBank/DDBJ databases">
        <title>Genome sequencing of Mucilaginibacter sp. HYN0043.</title>
        <authorList>
            <person name="Kim M."/>
            <person name="Yi H."/>
        </authorList>
    </citation>
    <scope>NUCLEOTIDE SEQUENCE [LARGE SCALE GENOMIC DNA]</scope>
    <source>
        <strain evidence="2 3">HYN0043</strain>
    </source>
</reference>
<feature type="signal peptide" evidence="1">
    <location>
        <begin position="1"/>
        <end position="24"/>
    </location>
</feature>
<dbReference type="Gene3D" id="2.60.40.10">
    <property type="entry name" value="Immunoglobulins"/>
    <property type="match status" value="1"/>
</dbReference>
<dbReference type="EMBL" id="CP032869">
    <property type="protein sequence ID" value="AYL95748.1"/>
    <property type="molecule type" value="Genomic_DNA"/>
</dbReference>
<keyword evidence="3" id="KW-1185">Reference proteome</keyword>
<dbReference type="Proteomes" id="UP000270046">
    <property type="component" value="Chromosome"/>
</dbReference>
<evidence type="ECO:0008006" key="4">
    <source>
        <dbReference type="Google" id="ProtNLM"/>
    </source>
</evidence>
<proteinExistence type="predicted"/>
<accession>A0A494VWR1</accession>
<gene>
    <name evidence="2" type="ORF">HYN43_010800</name>
</gene>
<organism evidence="2 3">
    <name type="scientific">Mucilaginibacter celer</name>
    <dbReference type="NCBI Taxonomy" id="2305508"/>
    <lineage>
        <taxon>Bacteria</taxon>
        <taxon>Pseudomonadati</taxon>
        <taxon>Bacteroidota</taxon>
        <taxon>Sphingobacteriia</taxon>
        <taxon>Sphingobacteriales</taxon>
        <taxon>Sphingobacteriaceae</taxon>
        <taxon>Mucilaginibacter</taxon>
    </lineage>
</organism>
<dbReference type="KEGG" id="muh:HYN43_010800"/>
<evidence type="ECO:0000313" key="3">
    <source>
        <dbReference type="Proteomes" id="UP000270046"/>
    </source>
</evidence>
<sequence>MFTKLLSTKMKKSCSILLAVFLFACGKGGDKLKPVSPPEPSKANLIFPSENALCTSGTVVSDKETTINFSWSAAANADSYEVLLKNLLTGVTAKQTAQSNQLALTVLRNTPYSWSVISKSQKSTATAETLSWKFYVAGVGIINYSPFPAALVAPIFGKHLGSTTSFVDLQWIGNDVDNDIDGYDVYFGITSKPALLKSNNLAMNLSSVPVSKGTTYYWKVITKDKTGNASESGLFQFTVDQ</sequence>
<name>A0A494VWR1_9SPHI</name>
<dbReference type="PROSITE" id="PS51257">
    <property type="entry name" value="PROKAR_LIPOPROTEIN"/>
    <property type="match status" value="1"/>
</dbReference>
<dbReference type="OrthoDB" id="789771at2"/>
<keyword evidence="1" id="KW-0732">Signal</keyword>
<evidence type="ECO:0000256" key="1">
    <source>
        <dbReference type="SAM" id="SignalP"/>
    </source>
</evidence>
<feature type="chain" id="PRO_5019808402" description="Fibronectin type-III domain-containing protein" evidence="1">
    <location>
        <begin position="25"/>
        <end position="241"/>
    </location>
</feature>
<dbReference type="InterPro" id="IPR013783">
    <property type="entry name" value="Ig-like_fold"/>
</dbReference>
<evidence type="ECO:0000313" key="2">
    <source>
        <dbReference type="EMBL" id="AYL95748.1"/>
    </source>
</evidence>
<protein>
    <recommendedName>
        <fullName evidence="4">Fibronectin type-III domain-containing protein</fullName>
    </recommendedName>
</protein>
<dbReference type="AlphaFoldDB" id="A0A494VWR1"/>